<accession>A0A2Z3HJD7</accession>
<evidence type="ECO:0000313" key="2">
    <source>
        <dbReference type="EMBL" id="AWM76633.1"/>
    </source>
</evidence>
<dbReference type="NCBIfam" id="NF002542">
    <property type="entry name" value="PRK02101.1-3"/>
    <property type="match status" value="1"/>
</dbReference>
<dbReference type="HAMAP" id="MF_00652">
    <property type="entry name" value="UPF0246"/>
    <property type="match status" value="1"/>
</dbReference>
<gene>
    <name evidence="2" type="ORF">HYN04_01930</name>
</gene>
<organism evidence="2 3">
    <name type="scientific">Phenylobacterium parvum</name>
    <dbReference type="NCBI Taxonomy" id="2201350"/>
    <lineage>
        <taxon>Bacteria</taxon>
        <taxon>Pseudomonadati</taxon>
        <taxon>Pseudomonadota</taxon>
        <taxon>Alphaproteobacteria</taxon>
        <taxon>Caulobacterales</taxon>
        <taxon>Caulobacteraceae</taxon>
        <taxon>Phenylobacterium</taxon>
    </lineage>
</organism>
<reference evidence="3" key="1">
    <citation type="submission" date="2018-05" db="EMBL/GenBank/DDBJ databases">
        <title>Genome sequencing of Phenylobacterium sp. HYN0004.</title>
        <authorList>
            <person name="Yi H."/>
            <person name="Baek C."/>
        </authorList>
    </citation>
    <scope>NUCLEOTIDE SEQUENCE [LARGE SCALE GENOMIC DNA]</scope>
    <source>
        <strain evidence="3">HYN0004</strain>
    </source>
</reference>
<dbReference type="Pfam" id="PF03883">
    <property type="entry name" value="H2O2_YaaD"/>
    <property type="match status" value="1"/>
</dbReference>
<evidence type="ECO:0000313" key="3">
    <source>
        <dbReference type="Proteomes" id="UP000247763"/>
    </source>
</evidence>
<sequence length="263" mass="29149">MLILLSPAKAMDFTPPPVPAPMTRPVLEAETARLAESTRRLSVAQLRALMDLSEKLAVLNRERFQAFDPHAEGALQAAFAFNGDVYAGLKARELEPEALAWAQDHVRILSGLYGVLKPLDGIQPYRLEMGSPLQTRRGKSLYAFWGDRLGRALAAELEGRADPVVVNAASQEYASAVDRKALRARVVEVRFLEEKDGRAKIISFFAKRARGALARFAIDNRIERADDLRAFDRDGYRFQAGDSSADLWVFSRPQPAPVGADKE</sequence>
<dbReference type="KEGG" id="phb:HYN04_01930"/>
<name>A0A2Z3HJD7_9CAUL</name>
<dbReference type="OrthoDB" id="9777133at2"/>
<proteinExistence type="inferred from homology"/>
<dbReference type="Proteomes" id="UP000247763">
    <property type="component" value="Chromosome"/>
</dbReference>
<dbReference type="GO" id="GO:0005829">
    <property type="term" value="C:cytosol"/>
    <property type="evidence" value="ECO:0007669"/>
    <property type="project" value="TreeGrafter"/>
</dbReference>
<evidence type="ECO:0000256" key="1">
    <source>
        <dbReference type="HAMAP-Rule" id="MF_00652"/>
    </source>
</evidence>
<dbReference type="InterPro" id="IPR005583">
    <property type="entry name" value="YaaA"/>
</dbReference>
<protein>
    <recommendedName>
        <fullName evidence="1">UPF0246 protein HYN04_01930</fullName>
    </recommendedName>
</protein>
<dbReference type="GO" id="GO:0033194">
    <property type="term" value="P:response to hydroperoxide"/>
    <property type="evidence" value="ECO:0007669"/>
    <property type="project" value="TreeGrafter"/>
</dbReference>
<dbReference type="AlphaFoldDB" id="A0A2Z3HJD7"/>
<dbReference type="PANTHER" id="PTHR30283:SF4">
    <property type="entry name" value="PEROXIDE STRESS RESISTANCE PROTEIN YAAA"/>
    <property type="match status" value="1"/>
</dbReference>
<keyword evidence="3" id="KW-1185">Reference proteome</keyword>
<dbReference type="PANTHER" id="PTHR30283">
    <property type="entry name" value="PEROXIDE STRESS RESPONSE PROTEIN YAAA"/>
    <property type="match status" value="1"/>
</dbReference>
<dbReference type="RefSeq" id="WP_110449202.1">
    <property type="nucleotide sequence ID" value="NZ_CP029479.1"/>
</dbReference>
<dbReference type="EMBL" id="CP029479">
    <property type="protein sequence ID" value="AWM76633.1"/>
    <property type="molecule type" value="Genomic_DNA"/>
</dbReference>
<comment type="similarity">
    <text evidence="1">Belongs to the UPF0246 family.</text>
</comment>